<keyword evidence="1" id="KW-0812">Transmembrane</keyword>
<keyword evidence="3" id="KW-1185">Reference proteome</keyword>
<keyword evidence="1" id="KW-1133">Transmembrane helix</keyword>
<sequence length="73" mass="8363">MLSSLRSRQLISGFGVIMVGILMLGIMLHWFSYSYKIEQKKAELREISYDVLGYLNFQDGQFGILPDDDMLIG</sequence>
<organism evidence="2 3">
    <name type="scientific">Thiothrix subterranea</name>
    <dbReference type="NCBI Taxonomy" id="2735563"/>
    <lineage>
        <taxon>Bacteria</taxon>
        <taxon>Pseudomonadati</taxon>
        <taxon>Pseudomonadota</taxon>
        <taxon>Gammaproteobacteria</taxon>
        <taxon>Thiotrichales</taxon>
        <taxon>Thiotrichaceae</taxon>
        <taxon>Thiothrix</taxon>
    </lineage>
</organism>
<feature type="transmembrane region" description="Helical" evidence="1">
    <location>
        <begin position="12"/>
        <end position="31"/>
    </location>
</feature>
<dbReference type="EMBL" id="JAVFKN010000026">
    <property type="protein sequence ID" value="MDQ5770132.1"/>
    <property type="molecule type" value="Genomic_DNA"/>
</dbReference>
<protein>
    <recommendedName>
        <fullName evidence="4">Two-component sensor histidine kinase</fullName>
    </recommendedName>
</protein>
<dbReference type="RefSeq" id="WP_308135905.1">
    <property type="nucleotide sequence ID" value="NZ_JAVFKN010000026.1"/>
</dbReference>
<accession>A0ABU0YEF9</accession>
<evidence type="ECO:0000256" key="1">
    <source>
        <dbReference type="SAM" id="Phobius"/>
    </source>
</evidence>
<keyword evidence="1" id="KW-0472">Membrane</keyword>
<dbReference type="Proteomes" id="UP001223336">
    <property type="component" value="Unassembled WGS sequence"/>
</dbReference>
<reference evidence="2 3" key="1">
    <citation type="submission" date="2023-08" db="EMBL/GenBank/DDBJ databases">
        <title>New molecular markers tilS and rpoB for phylogenetic and monitoring studies of the genus Thiothrix biodiversity.</title>
        <authorList>
            <person name="Ravin N.V."/>
            <person name="Smolyakov D."/>
            <person name="Markov N.D."/>
            <person name="Beletsky A.V."/>
            <person name="Mardanov A.V."/>
            <person name="Rudenko T.S."/>
            <person name="Grabovich M.Y."/>
        </authorList>
    </citation>
    <scope>NUCLEOTIDE SEQUENCE [LARGE SCALE GENOMIC DNA]</scope>
    <source>
        <strain evidence="2 3">H33</strain>
    </source>
</reference>
<gene>
    <name evidence="2" type="ORF">RCC75_16445</name>
</gene>
<evidence type="ECO:0000313" key="3">
    <source>
        <dbReference type="Proteomes" id="UP001223336"/>
    </source>
</evidence>
<comment type="caution">
    <text evidence="2">The sequence shown here is derived from an EMBL/GenBank/DDBJ whole genome shotgun (WGS) entry which is preliminary data.</text>
</comment>
<evidence type="ECO:0000313" key="2">
    <source>
        <dbReference type="EMBL" id="MDQ5770132.1"/>
    </source>
</evidence>
<proteinExistence type="predicted"/>
<name>A0ABU0YEF9_9GAMM</name>
<evidence type="ECO:0008006" key="4">
    <source>
        <dbReference type="Google" id="ProtNLM"/>
    </source>
</evidence>